<dbReference type="STRING" id="526227.Mesil_0674"/>
<evidence type="ECO:0000313" key="13">
    <source>
        <dbReference type="EMBL" id="ADH62591.1"/>
    </source>
</evidence>
<evidence type="ECO:0000256" key="5">
    <source>
        <dbReference type="ARBA" id="ARBA00022630"/>
    </source>
</evidence>
<keyword evidence="6 12" id="KW-0274">FAD</keyword>
<proteinExistence type="inferred from homology"/>
<evidence type="ECO:0000256" key="7">
    <source>
        <dbReference type="ARBA" id="ARBA00023002"/>
    </source>
</evidence>
<dbReference type="OrthoDB" id="9812555at2"/>
<gene>
    <name evidence="13" type="ordered locus">Mesil_0674</name>
</gene>
<dbReference type="NCBIfam" id="TIGR00676">
    <property type="entry name" value="fadh2"/>
    <property type="match status" value="1"/>
</dbReference>
<dbReference type="InterPro" id="IPR003171">
    <property type="entry name" value="Mehydrof_redctse-like"/>
</dbReference>
<keyword evidence="8" id="KW-0520">NAD</keyword>
<reference evidence="13 14" key="1">
    <citation type="journal article" date="2010" name="Stand. Genomic Sci.">
        <title>Complete genome sequence of Meiothermus silvanus type strain (VI-R2).</title>
        <authorList>
            <person name="Sikorski J."/>
            <person name="Tindall B.J."/>
            <person name="Lowry S."/>
            <person name="Lucas S."/>
            <person name="Nolan M."/>
            <person name="Copeland A."/>
            <person name="Glavina Del Rio T."/>
            <person name="Tice H."/>
            <person name="Cheng J.F."/>
            <person name="Han C."/>
            <person name="Pitluck S."/>
            <person name="Liolios K."/>
            <person name="Ivanova N."/>
            <person name="Mavromatis K."/>
            <person name="Mikhailova N."/>
            <person name="Pati A."/>
            <person name="Goodwin L."/>
            <person name="Chen A."/>
            <person name="Palaniappan K."/>
            <person name="Land M."/>
            <person name="Hauser L."/>
            <person name="Chang Y.J."/>
            <person name="Jeffries C.D."/>
            <person name="Rohde M."/>
            <person name="Goker M."/>
            <person name="Woyke T."/>
            <person name="Bristow J."/>
            <person name="Eisen J.A."/>
            <person name="Markowitz V."/>
            <person name="Hugenholtz P."/>
            <person name="Kyrpides N.C."/>
            <person name="Klenk H.P."/>
            <person name="Lapidus A."/>
        </authorList>
    </citation>
    <scope>NUCLEOTIDE SEQUENCE [LARGE SCALE GENOMIC DNA]</scope>
    <source>
        <strain evidence="14">ATCC 700542 / DSM 9946 / VI-R2</strain>
    </source>
</reference>
<evidence type="ECO:0000256" key="3">
    <source>
        <dbReference type="ARBA" id="ARBA00006743"/>
    </source>
</evidence>
<organism evidence="13 14">
    <name type="scientific">Allomeiothermus silvanus (strain ATCC 700542 / DSM 9946 / NBRC 106475 / NCIMB 13440 / VI-R2)</name>
    <name type="common">Thermus silvanus</name>
    <dbReference type="NCBI Taxonomy" id="526227"/>
    <lineage>
        <taxon>Bacteria</taxon>
        <taxon>Thermotogati</taxon>
        <taxon>Deinococcota</taxon>
        <taxon>Deinococci</taxon>
        <taxon>Thermales</taxon>
        <taxon>Thermaceae</taxon>
        <taxon>Allomeiothermus</taxon>
    </lineage>
</organism>
<dbReference type="SUPFAM" id="SSF51730">
    <property type="entry name" value="FAD-linked oxidoreductase"/>
    <property type="match status" value="1"/>
</dbReference>
<comment type="pathway">
    <text evidence="2 12">One-carbon metabolism; tetrahydrofolate interconversion.</text>
</comment>
<comment type="catalytic activity">
    <reaction evidence="11">
        <text>(6S)-5-methyl-5,6,7,8-tetrahydrofolate + NAD(+) = (6R)-5,10-methylene-5,6,7,8-tetrahydrofolate + NADH + H(+)</text>
        <dbReference type="Rhea" id="RHEA:19821"/>
        <dbReference type="ChEBI" id="CHEBI:15378"/>
        <dbReference type="ChEBI" id="CHEBI:15636"/>
        <dbReference type="ChEBI" id="CHEBI:18608"/>
        <dbReference type="ChEBI" id="CHEBI:57540"/>
        <dbReference type="ChEBI" id="CHEBI:57945"/>
        <dbReference type="EC" id="1.5.1.54"/>
    </reaction>
    <physiologicalReaction direction="right-to-left" evidence="11">
        <dbReference type="Rhea" id="RHEA:19823"/>
    </physiologicalReaction>
</comment>
<dbReference type="InterPro" id="IPR029041">
    <property type="entry name" value="FAD-linked_oxidoreductase-like"/>
</dbReference>
<dbReference type="Gene3D" id="3.20.20.220">
    <property type="match status" value="1"/>
</dbReference>
<evidence type="ECO:0000256" key="8">
    <source>
        <dbReference type="ARBA" id="ARBA00023027"/>
    </source>
</evidence>
<evidence type="ECO:0000256" key="6">
    <source>
        <dbReference type="ARBA" id="ARBA00022827"/>
    </source>
</evidence>
<dbReference type="CDD" id="cd00537">
    <property type="entry name" value="MTHFR"/>
    <property type="match status" value="1"/>
</dbReference>
<accession>D7BAR9</accession>
<dbReference type="KEGG" id="msv:Mesil_0674"/>
<dbReference type="GO" id="GO:0106312">
    <property type="term" value="F:methylenetetrahydrofolate reductase (NADH) activity"/>
    <property type="evidence" value="ECO:0007669"/>
    <property type="project" value="UniProtKB-EC"/>
</dbReference>
<dbReference type="GO" id="GO:0035999">
    <property type="term" value="P:tetrahydrofolate interconversion"/>
    <property type="evidence" value="ECO:0007669"/>
    <property type="project" value="UniProtKB-UniPathway"/>
</dbReference>
<dbReference type="GO" id="GO:0009086">
    <property type="term" value="P:methionine biosynthetic process"/>
    <property type="evidence" value="ECO:0007669"/>
    <property type="project" value="UniProtKB-KW"/>
</dbReference>
<comment type="pathway">
    <text evidence="10">Amino-acid biosynthesis; L-methionine biosynthesis via de novo pathway.</text>
</comment>
<dbReference type="InterPro" id="IPR004620">
    <property type="entry name" value="MTHF_reductase_bac"/>
</dbReference>
<evidence type="ECO:0000256" key="11">
    <source>
        <dbReference type="ARBA" id="ARBA00048628"/>
    </source>
</evidence>
<keyword evidence="9" id="KW-0486">Methionine biosynthesis</keyword>
<evidence type="ECO:0000256" key="9">
    <source>
        <dbReference type="ARBA" id="ARBA00023167"/>
    </source>
</evidence>
<evidence type="ECO:0000256" key="10">
    <source>
        <dbReference type="ARBA" id="ARBA00034478"/>
    </source>
</evidence>
<dbReference type="HOGENOM" id="CLU_025841_0_2_0"/>
<dbReference type="UniPathway" id="UPA00193"/>
<dbReference type="eggNOG" id="COG0685">
    <property type="taxonomic scope" value="Bacteria"/>
</dbReference>
<evidence type="ECO:0000256" key="12">
    <source>
        <dbReference type="RuleBase" id="RU003862"/>
    </source>
</evidence>
<keyword evidence="7 12" id="KW-0560">Oxidoreductase</keyword>
<dbReference type="RefSeq" id="WP_013157180.1">
    <property type="nucleotide sequence ID" value="NC_014212.1"/>
</dbReference>
<evidence type="ECO:0000256" key="4">
    <source>
        <dbReference type="ARBA" id="ARBA00022605"/>
    </source>
</evidence>
<sequence length="294" mass="32677">MKIHTQFAPGKPLFSFEFFPPKTEEGEAQLFRTLHILKPLQPAFVSVTYGAGGSARGKTVEWVERIKREVGLEVMAHLTCVGATREEIGEVLEQLRQVGAENLMAVRGDPPKGQREFRPVEGGFRYASELVAFIRERYGDAFSIAGGAYPEGHPECTSLEADLHNLKHKVDAGLDFLVTQLFFNNALYLGFVERARRVGIEVPIVPGLMPITNLAQVRRFTEMCGASLPVPLLAQLEKFADDPQAVLEIGVEHTTRQALELLEVGAPGIHFYTLNKSPATRWVVENLRSRVRAL</sequence>
<dbReference type="AlphaFoldDB" id="D7BAR9"/>
<keyword evidence="4" id="KW-0028">Amino-acid biosynthesis</keyword>
<dbReference type="EC" id="1.5.1.54" evidence="12"/>
<dbReference type="GO" id="GO:0005829">
    <property type="term" value="C:cytosol"/>
    <property type="evidence" value="ECO:0007669"/>
    <property type="project" value="InterPro"/>
</dbReference>
<keyword evidence="14" id="KW-1185">Reference proteome</keyword>
<dbReference type="PANTHER" id="PTHR45754">
    <property type="entry name" value="METHYLENETETRAHYDROFOLATE REDUCTASE"/>
    <property type="match status" value="1"/>
</dbReference>
<keyword evidence="5 12" id="KW-0285">Flavoprotein</keyword>
<evidence type="ECO:0000313" key="14">
    <source>
        <dbReference type="Proteomes" id="UP000001916"/>
    </source>
</evidence>
<evidence type="ECO:0000256" key="2">
    <source>
        <dbReference type="ARBA" id="ARBA00004777"/>
    </source>
</evidence>
<dbReference type="GO" id="GO:0071949">
    <property type="term" value="F:FAD binding"/>
    <property type="evidence" value="ECO:0007669"/>
    <property type="project" value="TreeGrafter"/>
</dbReference>
<dbReference type="EMBL" id="CP002042">
    <property type="protein sequence ID" value="ADH62591.1"/>
    <property type="molecule type" value="Genomic_DNA"/>
</dbReference>
<dbReference type="Proteomes" id="UP000001916">
    <property type="component" value="Chromosome"/>
</dbReference>
<comment type="cofactor">
    <cofactor evidence="1 12">
        <name>FAD</name>
        <dbReference type="ChEBI" id="CHEBI:57692"/>
    </cofactor>
</comment>
<protein>
    <recommendedName>
        <fullName evidence="12">Methylenetetrahydrofolate reductase</fullName>
        <ecNumber evidence="12">1.5.1.54</ecNumber>
    </recommendedName>
</protein>
<comment type="similarity">
    <text evidence="3 12">Belongs to the methylenetetrahydrofolate reductase family.</text>
</comment>
<dbReference type="Pfam" id="PF02219">
    <property type="entry name" value="MTHFR"/>
    <property type="match status" value="1"/>
</dbReference>
<dbReference type="PANTHER" id="PTHR45754:SF3">
    <property type="entry name" value="METHYLENETETRAHYDROFOLATE REDUCTASE (NADPH)"/>
    <property type="match status" value="1"/>
</dbReference>
<name>D7BAR9_ALLS1</name>
<evidence type="ECO:0000256" key="1">
    <source>
        <dbReference type="ARBA" id="ARBA00001974"/>
    </source>
</evidence>